<reference evidence="7" key="1">
    <citation type="journal article" date="2022" name="bioRxiv">
        <title>Thiovibrio frasassiensisgen. nov., sp. nov., an autotrophic, elemental sulfur disproportionating bacterium isolated from sulfidic karst sediment, and proposal of Thiovibrionaceae fam. nov.</title>
        <authorList>
            <person name="Aronson H."/>
            <person name="Thomas C."/>
            <person name="Bhattacharyya M."/>
            <person name="Eckstein S."/>
            <person name="Jensen S."/>
            <person name="Barco R."/>
            <person name="Macalady J."/>
            <person name="Amend J."/>
        </authorList>
    </citation>
    <scope>NUCLEOTIDE SEQUENCE</scope>
    <source>
        <strain evidence="7">RS19-109</strain>
    </source>
</reference>
<keyword evidence="5" id="KW-1133">Transmembrane helix</keyword>
<dbReference type="SMART" id="SM00283">
    <property type="entry name" value="MA"/>
    <property type="match status" value="1"/>
</dbReference>
<reference evidence="7" key="2">
    <citation type="submission" date="2022-10" db="EMBL/GenBank/DDBJ databases">
        <authorList>
            <person name="Aronson H.S."/>
        </authorList>
    </citation>
    <scope>NUCLEOTIDE SEQUENCE</scope>
    <source>
        <strain evidence="7">RS19-109</strain>
    </source>
</reference>
<evidence type="ECO:0000313" key="7">
    <source>
        <dbReference type="EMBL" id="MDG4476811.1"/>
    </source>
</evidence>
<dbReference type="InterPro" id="IPR004089">
    <property type="entry name" value="MCPsignal_dom"/>
</dbReference>
<evidence type="ECO:0000259" key="6">
    <source>
        <dbReference type="PROSITE" id="PS50111"/>
    </source>
</evidence>
<keyword evidence="5" id="KW-0812">Transmembrane</keyword>
<dbReference type="AlphaFoldDB" id="A0A9X4RM65"/>
<keyword evidence="5" id="KW-0472">Membrane</keyword>
<dbReference type="Gene3D" id="3.30.450.20">
    <property type="entry name" value="PAS domain"/>
    <property type="match status" value="1"/>
</dbReference>
<feature type="compositionally biased region" description="Low complexity" evidence="4">
    <location>
        <begin position="315"/>
        <end position="331"/>
    </location>
</feature>
<dbReference type="PANTHER" id="PTHR43531:SF11">
    <property type="entry name" value="METHYL-ACCEPTING CHEMOTAXIS PROTEIN 3"/>
    <property type="match status" value="1"/>
</dbReference>
<dbReference type="PRINTS" id="PR00260">
    <property type="entry name" value="CHEMTRNSDUCR"/>
</dbReference>
<dbReference type="SUPFAM" id="SSF103190">
    <property type="entry name" value="Sensory domain-like"/>
    <property type="match status" value="1"/>
</dbReference>
<evidence type="ECO:0000256" key="3">
    <source>
        <dbReference type="PROSITE-ProRule" id="PRU00284"/>
    </source>
</evidence>
<dbReference type="GO" id="GO:0004888">
    <property type="term" value="F:transmembrane signaling receptor activity"/>
    <property type="evidence" value="ECO:0007669"/>
    <property type="project" value="InterPro"/>
</dbReference>
<keyword evidence="8" id="KW-1185">Reference proteome</keyword>
<sequence length="475" mass="50846">MTITHKTFTNYLFFFGTVLLMQVIHYLQFSSIIGADIFWLPNDANALPSLTAGSPTISAGLLQMQFSLLLGLGITLLTGTAAFVGIRNPLKKFLRETSSTLDDIAGKMDGTTYHVRTTSYSLADVVSRKATALTQMVSSLQEIAAKTTSNAGDAQQADSQIQDVTSEIELAQSVMGRLSQSMHDISLASSEASLVIREINSIAFKTNLLALNAAVESARAGEAGAGFAVVANEVRNLALEATESSRRTQEILETNAVRVKTGEETAIHVANIFAEVFTRMASAKGKISEIARACEEQAADIEQVNQAALEMESLTAENETSASTTAQASEEISNQSEAMRHFIGELIQQAEGGGTEDAGQLSLIRGELVALANSSALLNAGPQHTAALTRFMAGHERVQAVYSCRHDGSFIFSKPAAGIKDARVRPWWQKAMEDEVYLSPLYISAITDKPCRTLSAPIKTVAGDILGVVGIDFSN</sequence>
<dbReference type="InterPro" id="IPR029151">
    <property type="entry name" value="Sensor-like_sf"/>
</dbReference>
<keyword evidence="3" id="KW-0807">Transducer</keyword>
<dbReference type="RefSeq" id="WP_307633776.1">
    <property type="nucleotide sequence ID" value="NZ_JAPHEH010000001.1"/>
</dbReference>
<protein>
    <submittedName>
        <fullName evidence="7">Methyl-accepting chemotaxis protein</fullName>
    </submittedName>
</protein>
<dbReference type="SUPFAM" id="SSF58104">
    <property type="entry name" value="Methyl-accepting chemotaxis protein (MCP) signaling domain"/>
    <property type="match status" value="1"/>
</dbReference>
<dbReference type="GO" id="GO:0006935">
    <property type="term" value="P:chemotaxis"/>
    <property type="evidence" value="ECO:0007669"/>
    <property type="project" value="UniProtKB-KW"/>
</dbReference>
<feature type="transmembrane region" description="Helical" evidence="5">
    <location>
        <begin position="60"/>
        <end position="86"/>
    </location>
</feature>
<dbReference type="PANTHER" id="PTHR43531">
    <property type="entry name" value="PROTEIN ICFG"/>
    <property type="match status" value="1"/>
</dbReference>
<proteinExistence type="inferred from homology"/>
<comment type="caution">
    <text evidence="7">The sequence shown here is derived from an EMBL/GenBank/DDBJ whole genome shotgun (WGS) entry which is preliminary data.</text>
</comment>
<dbReference type="Pfam" id="PF22673">
    <property type="entry name" value="MCP-like_PDC_1"/>
    <property type="match status" value="1"/>
</dbReference>
<feature type="region of interest" description="Disordered" evidence="4">
    <location>
        <begin position="315"/>
        <end position="334"/>
    </location>
</feature>
<feature type="transmembrane region" description="Helical" evidence="5">
    <location>
        <begin position="12"/>
        <end position="40"/>
    </location>
</feature>
<dbReference type="InterPro" id="IPR004090">
    <property type="entry name" value="Chemotax_Me-accpt_rcpt"/>
</dbReference>
<keyword evidence="1" id="KW-0145">Chemotaxis</keyword>
<gene>
    <name evidence="7" type="ORF">OLX77_11665</name>
</gene>
<dbReference type="Proteomes" id="UP001154240">
    <property type="component" value="Unassembled WGS sequence"/>
</dbReference>
<evidence type="ECO:0000256" key="4">
    <source>
        <dbReference type="SAM" id="MobiDB-lite"/>
    </source>
</evidence>
<dbReference type="PROSITE" id="PS50111">
    <property type="entry name" value="CHEMOTAXIS_TRANSDUC_2"/>
    <property type="match status" value="1"/>
</dbReference>
<evidence type="ECO:0000256" key="2">
    <source>
        <dbReference type="ARBA" id="ARBA00029447"/>
    </source>
</evidence>
<dbReference type="GO" id="GO:0016020">
    <property type="term" value="C:membrane"/>
    <property type="evidence" value="ECO:0007669"/>
    <property type="project" value="InterPro"/>
</dbReference>
<comment type="similarity">
    <text evidence="2">Belongs to the methyl-accepting chemotaxis (MCP) protein family.</text>
</comment>
<evidence type="ECO:0000256" key="1">
    <source>
        <dbReference type="ARBA" id="ARBA00022500"/>
    </source>
</evidence>
<dbReference type="GO" id="GO:0007165">
    <property type="term" value="P:signal transduction"/>
    <property type="evidence" value="ECO:0007669"/>
    <property type="project" value="UniProtKB-KW"/>
</dbReference>
<evidence type="ECO:0000313" key="8">
    <source>
        <dbReference type="Proteomes" id="UP001154240"/>
    </source>
</evidence>
<name>A0A9X4RM65_9BACT</name>
<evidence type="ECO:0000256" key="5">
    <source>
        <dbReference type="SAM" id="Phobius"/>
    </source>
</evidence>
<accession>A0A9X4RM65</accession>
<dbReference type="InterPro" id="IPR051310">
    <property type="entry name" value="MCP_chemotaxis"/>
</dbReference>
<organism evidence="7 8">
    <name type="scientific">Thiovibrio frasassiensis</name>
    <dbReference type="NCBI Taxonomy" id="2984131"/>
    <lineage>
        <taxon>Bacteria</taxon>
        <taxon>Pseudomonadati</taxon>
        <taxon>Thermodesulfobacteriota</taxon>
        <taxon>Desulfobulbia</taxon>
        <taxon>Desulfobulbales</taxon>
        <taxon>Thiovibrionaceae</taxon>
        <taxon>Thiovibrio</taxon>
    </lineage>
</organism>
<dbReference type="CDD" id="cd18773">
    <property type="entry name" value="PDC1_HK_sensor"/>
    <property type="match status" value="1"/>
</dbReference>
<feature type="domain" description="Methyl-accepting transducer" evidence="6">
    <location>
        <begin position="104"/>
        <end position="333"/>
    </location>
</feature>
<dbReference type="Gene3D" id="1.10.287.950">
    <property type="entry name" value="Methyl-accepting chemotaxis protein"/>
    <property type="match status" value="1"/>
</dbReference>
<dbReference type="EMBL" id="JAPHEH010000001">
    <property type="protein sequence ID" value="MDG4476811.1"/>
    <property type="molecule type" value="Genomic_DNA"/>
</dbReference>
<dbReference type="Pfam" id="PF00015">
    <property type="entry name" value="MCPsignal"/>
    <property type="match status" value="1"/>
</dbReference>